<organism evidence="2 3">
    <name type="scientific">Thioalkalivibrio halophilus</name>
    <dbReference type="NCBI Taxonomy" id="252474"/>
    <lineage>
        <taxon>Bacteria</taxon>
        <taxon>Pseudomonadati</taxon>
        <taxon>Pseudomonadota</taxon>
        <taxon>Gammaproteobacteria</taxon>
        <taxon>Chromatiales</taxon>
        <taxon>Ectothiorhodospiraceae</taxon>
        <taxon>Thioalkalivibrio</taxon>
    </lineage>
</organism>
<feature type="transmembrane region" description="Helical" evidence="1">
    <location>
        <begin position="198"/>
        <end position="217"/>
    </location>
</feature>
<comment type="caution">
    <text evidence="2">The sequence shown here is derived from an EMBL/GenBank/DDBJ whole genome shotgun (WGS) entry which is preliminary data.</text>
</comment>
<dbReference type="Pfam" id="PF11911">
    <property type="entry name" value="DUF3429"/>
    <property type="match status" value="1"/>
</dbReference>
<keyword evidence="1" id="KW-0472">Membrane</keyword>
<proteinExistence type="predicted"/>
<keyword evidence="1" id="KW-1133">Transmembrane helix</keyword>
<name>A0A1V2ZZK3_9GAMM</name>
<keyword evidence="1" id="KW-0812">Transmembrane</keyword>
<protein>
    <submittedName>
        <fullName evidence="2">DUF3429 domain-containing protein</fullName>
    </submittedName>
</protein>
<dbReference type="EMBL" id="MUZR01000014">
    <property type="protein sequence ID" value="OOC10537.1"/>
    <property type="molecule type" value="Genomic_DNA"/>
</dbReference>
<evidence type="ECO:0000256" key="1">
    <source>
        <dbReference type="SAM" id="Phobius"/>
    </source>
</evidence>
<dbReference type="AlphaFoldDB" id="A0A1V2ZZK3"/>
<gene>
    <name evidence="2" type="ORF">B1A74_05405</name>
</gene>
<dbReference type="OrthoDB" id="8591832at2"/>
<dbReference type="RefSeq" id="WP_077244001.1">
    <property type="nucleotide sequence ID" value="NZ_MUZR01000014.1"/>
</dbReference>
<dbReference type="Proteomes" id="UP000189177">
    <property type="component" value="Unassembled WGS sequence"/>
</dbReference>
<feature type="transmembrane region" description="Helical" evidence="1">
    <location>
        <begin position="138"/>
        <end position="162"/>
    </location>
</feature>
<accession>A0A1V2ZZK3</accession>
<feature type="transmembrane region" description="Helical" evidence="1">
    <location>
        <begin position="174"/>
        <end position="192"/>
    </location>
</feature>
<dbReference type="InterPro" id="IPR021836">
    <property type="entry name" value="DUF3429"/>
</dbReference>
<reference evidence="2 3" key="1">
    <citation type="submission" date="2017-02" db="EMBL/GenBank/DDBJ databases">
        <title>Genomic diversity within the haloalkaliphilic genus Thioalkalivibrio.</title>
        <authorList>
            <person name="Ahn A.-C."/>
            <person name="Meier-Kolthoff J."/>
            <person name="Overmars L."/>
            <person name="Richter M."/>
            <person name="Woyke T."/>
            <person name="Sorokin D.Y."/>
            <person name="Muyzer G."/>
        </authorList>
    </citation>
    <scope>NUCLEOTIDE SEQUENCE [LARGE SCALE GENOMIC DNA]</scope>
    <source>
        <strain evidence="2 3">HL17</strain>
    </source>
</reference>
<keyword evidence="3" id="KW-1185">Reference proteome</keyword>
<dbReference type="PANTHER" id="PTHR15887">
    <property type="entry name" value="TRANSMEMBRANE PROTEIN 69"/>
    <property type="match status" value="1"/>
</dbReference>
<sequence>MAETNPDWPEPVRRALEEYPIVLVTSGLSDTREAEALLDQQRPGEWTRLEWGMGSAGNRAAFHQLQQATGMRILPLVVTREGALGGVPELRAWLGDATPDTSRTDARDPVLTVLGAGGLIPFVFFGAGAWIAHPEWQAFALNALALYGAVILAFLGAIHWGIHLADRSHRVGPLSGPAWAVIPPVLAWLAVLQPLPEAIMTLAVLFLGVLWVDRLSLRDRRLPPGYLTLRMVLTTGAILSLAAGLGAVTVG</sequence>
<feature type="transmembrane region" description="Helical" evidence="1">
    <location>
        <begin position="229"/>
        <end position="250"/>
    </location>
</feature>
<evidence type="ECO:0000313" key="2">
    <source>
        <dbReference type="EMBL" id="OOC10537.1"/>
    </source>
</evidence>
<feature type="transmembrane region" description="Helical" evidence="1">
    <location>
        <begin position="110"/>
        <end position="132"/>
    </location>
</feature>
<dbReference type="PANTHER" id="PTHR15887:SF1">
    <property type="entry name" value="TRANSMEMBRANE PROTEIN 69"/>
    <property type="match status" value="1"/>
</dbReference>
<dbReference type="STRING" id="252474.B1A74_05405"/>
<evidence type="ECO:0000313" key="3">
    <source>
        <dbReference type="Proteomes" id="UP000189177"/>
    </source>
</evidence>